<evidence type="ECO:0000256" key="16">
    <source>
        <dbReference type="ARBA" id="ARBA00023136"/>
    </source>
</evidence>
<dbReference type="GO" id="GO:0005524">
    <property type="term" value="F:ATP binding"/>
    <property type="evidence" value="ECO:0007669"/>
    <property type="project" value="UniProtKB-UniRule"/>
</dbReference>
<keyword evidence="10 22" id="KW-0732">Signal</keyword>
<evidence type="ECO:0000256" key="1">
    <source>
        <dbReference type="ARBA" id="ARBA00004251"/>
    </source>
</evidence>
<comment type="subcellular location">
    <subcellularLocation>
        <location evidence="1">Cell membrane</location>
        <topology evidence="1">Single-pass type I membrane protein</topology>
    </subcellularLocation>
</comment>
<evidence type="ECO:0000256" key="13">
    <source>
        <dbReference type="ARBA" id="ARBA00022777"/>
    </source>
</evidence>
<dbReference type="SMART" id="SM00220">
    <property type="entry name" value="S_TKc"/>
    <property type="match status" value="1"/>
</dbReference>
<name>A0AAV2DB30_9ROSI</name>
<comment type="similarity">
    <text evidence="2">Belongs to the leguminous lectin family.</text>
</comment>
<evidence type="ECO:0000256" key="5">
    <source>
        <dbReference type="ARBA" id="ARBA00012513"/>
    </source>
</evidence>
<evidence type="ECO:0000256" key="21">
    <source>
        <dbReference type="SAM" id="Phobius"/>
    </source>
</evidence>
<dbReference type="SUPFAM" id="SSF49899">
    <property type="entry name" value="Concanavalin A-like lectins/glucanases"/>
    <property type="match status" value="1"/>
</dbReference>
<dbReference type="EMBL" id="OZ034815">
    <property type="protein sequence ID" value="CAL1370273.1"/>
    <property type="molecule type" value="Genomic_DNA"/>
</dbReference>
<comment type="similarity">
    <text evidence="4">In the C-terminal section; belongs to the protein kinase superfamily. Ser/Thr protein kinase family.</text>
</comment>
<keyword evidence="15 21" id="KW-1133">Transmembrane helix</keyword>
<dbReference type="Proteomes" id="UP001497516">
    <property type="component" value="Chromosome 2"/>
</dbReference>
<evidence type="ECO:0000256" key="14">
    <source>
        <dbReference type="ARBA" id="ARBA00022840"/>
    </source>
</evidence>
<evidence type="ECO:0000256" key="11">
    <source>
        <dbReference type="ARBA" id="ARBA00022734"/>
    </source>
</evidence>
<evidence type="ECO:0000256" key="18">
    <source>
        <dbReference type="ARBA" id="ARBA00023180"/>
    </source>
</evidence>
<keyword evidence="16 21" id="KW-0472">Membrane</keyword>
<evidence type="ECO:0000259" key="23">
    <source>
        <dbReference type="PROSITE" id="PS50011"/>
    </source>
</evidence>
<comment type="similarity">
    <text evidence="3">In the N-terminal section; belongs to the leguminous lectin family.</text>
</comment>
<feature type="binding site" evidence="19">
    <location>
        <position position="398"/>
    </location>
    <ligand>
        <name>ATP</name>
        <dbReference type="ChEBI" id="CHEBI:30616"/>
    </ligand>
</feature>
<dbReference type="FunFam" id="1.10.510.10:FF:000240">
    <property type="entry name" value="Lectin-domain containing receptor kinase A4.3"/>
    <property type="match status" value="1"/>
</dbReference>
<evidence type="ECO:0000256" key="19">
    <source>
        <dbReference type="PROSITE-ProRule" id="PRU10141"/>
    </source>
</evidence>
<reference evidence="24 25" key="1">
    <citation type="submission" date="2024-04" db="EMBL/GenBank/DDBJ databases">
        <authorList>
            <person name="Fracassetti M."/>
        </authorList>
    </citation>
    <scope>NUCLEOTIDE SEQUENCE [LARGE SCALE GENOMIC DNA]</scope>
</reference>
<evidence type="ECO:0000256" key="22">
    <source>
        <dbReference type="SAM" id="SignalP"/>
    </source>
</evidence>
<evidence type="ECO:0000256" key="8">
    <source>
        <dbReference type="ARBA" id="ARBA00022679"/>
    </source>
</evidence>
<feature type="chain" id="PRO_5043740931" description="non-specific serine/threonine protein kinase" evidence="22">
    <location>
        <begin position="26"/>
        <end position="727"/>
    </location>
</feature>
<evidence type="ECO:0000256" key="12">
    <source>
        <dbReference type="ARBA" id="ARBA00022741"/>
    </source>
</evidence>
<keyword evidence="18" id="KW-0325">Glycoprotein</keyword>
<keyword evidence="12 19" id="KW-0547">Nucleotide-binding</keyword>
<keyword evidence="17" id="KW-0675">Receptor</keyword>
<keyword evidence="8" id="KW-0808">Transferase</keyword>
<feature type="region of interest" description="Disordered" evidence="20">
    <location>
        <begin position="325"/>
        <end position="351"/>
    </location>
</feature>
<dbReference type="Gene3D" id="2.60.120.200">
    <property type="match status" value="1"/>
</dbReference>
<feature type="domain" description="Protein kinase" evidence="23">
    <location>
        <begin position="369"/>
        <end position="649"/>
    </location>
</feature>
<dbReference type="InterPro" id="IPR011009">
    <property type="entry name" value="Kinase-like_dom_sf"/>
</dbReference>
<evidence type="ECO:0000256" key="9">
    <source>
        <dbReference type="ARBA" id="ARBA00022692"/>
    </source>
</evidence>
<evidence type="ECO:0000256" key="20">
    <source>
        <dbReference type="SAM" id="MobiDB-lite"/>
    </source>
</evidence>
<dbReference type="PROSITE" id="PS00307">
    <property type="entry name" value="LECTIN_LEGUME_BETA"/>
    <property type="match status" value="1"/>
</dbReference>
<dbReference type="InterPro" id="IPR001220">
    <property type="entry name" value="Legume_lectin_dom"/>
</dbReference>
<sequence>MEMEAIKVVLVMATMWWWLLSIGHAAPLSFNYTSFEQCTDAVKLAGDATCVKSGVQVTGFQYYTAGQAQYSKPMRLWDASNGKLSNFTTTFTFSMDNSNGDWTCDGFAFFIASHNYTFPGTSANTGLLGLVDGNHTYNASANPFLAVEFDTYNNPEWDVWSNLSHVGVDLNSIQSVASKRWKSYSDGSTTMWAQISYEAGNLCATFTGLTENLTEVPRDSLCYEVDLRDYLAEWAVVGFSGSTAWRYQSHTLKSWSFVSDLDAEGGPTTTTGSSSSGAVGKKKKKSKATMIVGSSVAGVVGFVGIVALIIWRPWQHRDNVVKHQQASPSAPLGLGNGMNKQVEENSSSNNNHGIKFYSPLEIRNATKEFSRSEHLGSGGYGVVYRGKFQGSSELVAVKRISGQKDSDFKGYMSELSTISQLNHENLVKLMGWSFENDKGSFYLIYEYMAEGSLDGHLIRRQGGDSGLDWKKRYSIAGDVARGLTHLHEGQGGRIVLHGDIKPSNVLLDSNFNAKLGDFGLALIVDQQAAGPQKASGHTPWYVAPECAKTGKSTKESDIYSFGLVLLEIACGGRKKDLAKWVSELNSEGNILNAADPTLKDNIDDRHENLEMESLLMVGLHCAHPDPKHRPPMRVAMQALNLDMARDAFISKYPAPTPEEYLLFAPPVAVPHTSINLSGPPSTSGGGGGAGIGSESPLPLLANAAHPTAASLYMSNATQTAPNDGGQN</sequence>
<evidence type="ECO:0000256" key="6">
    <source>
        <dbReference type="ARBA" id="ARBA00022475"/>
    </source>
</evidence>
<dbReference type="InterPro" id="IPR017441">
    <property type="entry name" value="Protein_kinase_ATP_BS"/>
</dbReference>
<evidence type="ECO:0000256" key="10">
    <source>
        <dbReference type="ARBA" id="ARBA00022729"/>
    </source>
</evidence>
<dbReference type="InterPro" id="IPR000719">
    <property type="entry name" value="Prot_kinase_dom"/>
</dbReference>
<dbReference type="GO" id="GO:0005886">
    <property type="term" value="C:plasma membrane"/>
    <property type="evidence" value="ECO:0007669"/>
    <property type="project" value="UniProtKB-SubCell"/>
</dbReference>
<dbReference type="PROSITE" id="PS50011">
    <property type="entry name" value="PROTEIN_KINASE_DOM"/>
    <property type="match status" value="1"/>
</dbReference>
<dbReference type="GO" id="GO:0002229">
    <property type="term" value="P:defense response to oomycetes"/>
    <property type="evidence" value="ECO:0007669"/>
    <property type="project" value="UniProtKB-ARBA"/>
</dbReference>
<keyword evidence="9 21" id="KW-0812">Transmembrane</keyword>
<organism evidence="24 25">
    <name type="scientific">Linum trigynum</name>
    <dbReference type="NCBI Taxonomy" id="586398"/>
    <lineage>
        <taxon>Eukaryota</taxon>
        <taxon>Viridiplantae</taxon>
        <taxon>Streptophyta</taxon>
        <taxon>Embryophyta</taxon>
        <taxon>Tracheophyta</taxon>
        <taxon>Spermatophyta</taxon>
        <taxon>Magnoliopsida</taxon>
        <taxon>eudicotyledons</taxon>
        <taxon>Gunneridae</taxon>
        <taxon>Pentapetalae</taxon>
        <taxon>rosids</taxon>
        <taxon>fabids</taxon>
        <taxon>Malpighiales</taxon>
        <taxon>Linaceae</taxon>
        <taxon>Linum</taxon>
    </lineage>
</organism>
<dbReference type="GO" id="GO:0030246">
    <property type="term" value="F:carbohydrate binding"/>
    <property type="evidence" value="ECO:0007669"/>
    <property type="project" value="UniProtKB-KW"/>
</dbReference>
<keyword evidence="6" id="KW-1003">Cell membrane</keyword>
<keyword evidence="7" id="KW-0723">Serine/threonine-protein kinase</keyword>
<protein>
    <recommendedName>
        <fullName evidence="5">non-specific serine/threonine protein kinase</fullName>
        <ecNumber evidence="5">2.7.11.1</ecNumber>
    </recommendedName>
</protein>
<dbReference type="PROSITE" id="PS00108">
    <property type="entry name" value="PROTEIN_KINASE_ST"/>
    <property type="match status" value="1"/>
</dbReference>
<dbReference type="InterPro" id="IPR050528">
    <property type="entry name" value="L-type_Lectin-RKs"/>
</dbReference>
<dbReference type="GO" id="GO:0004674">
    <property type="term" value="F:protein serine/threonine kinase activity"/>
    <property type="evidence" value="ECO:0007669"/>
    <property type="project" value="UniProtKB-KW"/>
</dbReference>
<feature type="signal peptide" evidence="22">
    <location>
        <begin position="1"/>
        <end position="25"/>
    </location>
</feature>
<accession>A0AAV2DB30</accession>
<keyword evidence="14 19" id="KW-0067">ATP-binding</keyword>
<gene>
    <name evidence="24" type="ORF">LTRI10_LOCUS12441</name>
</gene>
<evidence type="ECO:0000256" key="15">
    <source>
        <dbReference type="ARBA" id="ARBA00022989"/>
    </source>
</evidence>
<keyword evidence="25" id="KW-1185">Reference proteome</keyword>
<proteinExistence type="inferred from homology"/>
<evidence type="ECO:0000256" key="4">
    <source>
        <dbReference type="ARBA" id="ARBA00010217"/>
    </source>
</evidence>
<dbReference type="EC" id="2.7.11.1" evidence="5"/>
<keyword evidence="13" id="KW-0418">Kinase</keyword>
<dbReference type="Gene3D" id="1.10.510.10">
    <property type="entry name" value="Transferase(Phosphotransferase) domain 1"/>
    <property type="match status" value="1"/>
</dbReference>
<dbReference type="PANTHER" id="PTHR27007">
    <property type="match status" value="1"/>
</dbReference>
<dbReference type="PROSITE" id="PS00107">
    <property type="entry name" value="PROTEIN_KINASE_ATP"/>
    <property type="match status" value="1"/>
</dbReference>
<dbReference type="InterPro" id="IPR008271">
    <property type="entry name" value="Ser/Thr_kinase_AS"/>
</dbReference>
<dbReference type="Gene3D" id="3.30.200.20">
    <property type="entry name" value="Phosphorylase Kinase, domain 1"/>
    <property type="match status" value="1"/>
</dbReference>
<dbReference type="InterPro" id="IPR013320">
    <property type="entry name" value="ConA-like_dom_sf"/>
</dbReference>
<evidence type="ECO:0000313" key="24">
    <source>
        <dbReference type="EMBL" id="CAL1370273.1"/>
    </source>
</evidence>
<evidence type="ECO:0000256" key="7">
    <source>
        <dbReference type="ARBA" id="ARBA00022527"/>
    </source>
</evidence>
<evidence type="ECO:0000256" key="17">
    <source>
        <dbReference type="ARBA" id="ARBA00023170"/>
    </source>
</evidence>
<keyword evidence="11" id="KW-0430">Lectin</keyword>
<dbReference type="CDD" id="cd06899">
    <property type="entry name" value="lectin_legume_LecRK_Arcelin_ConA"/>
    <property type="match status" value="1"/>
</dbReference>
<evidence type="ECO:0000256" key="2">
    <source>
        <dbReference type="ARBA" id="ARBA00007606"/>
    </source>
</evidence>
<dbReference type="SUPFAM" id="SSF56112">
    <property type="entry name" value="Protein kinase-like (PK-like)"/>
    <property type="match status" value="1"/>
</dbReference>
<feature type="transmembrane region" description="Helical" evidence="21">
    <location>
        <begin position="290"/>
        <end position="311"/>
    </location>
</feature>
<dbReference type="Pfam" id="PF00139">
    <property type="entry name" value="Lectin_legB"/>
    <property type="match status" value="1"/>
</dbReference>
<feature type="region of interest" description="Disordered" evidence="20">
    <location>
        <begin position="674"/>
        <end position="698"/>
    </location>
</feature>
<evidence type="ECO:0000256" key="3">
    <source>
        <dbReference type="ARBA" id="ARBA00008536"/>
    </source>
</evidence>
<evidence type="ECO:0000313" key="25">
    <source>
        <dbReference type="Proteomes" id="UP001497516"/>
    </source>
</evidence>
<dbReference type="AlphaFoldDB" id="A0AAV2DB30"/>
<dbReference type="InterPro" id="IPR019825">
    <property type="entry name" value="Lectin_legB_Mn/Ca_BS"/>
</dbReference>
<dbReference type="Pfam" id="PF00069">
    <property type="entry name" value="Pkinase"/>
    <property type="match status" value="1"/>
</dbReference>